<organism evidence="1 2">
    <name type="scientific">Eumeta variegata</name>
    <name type="common">Bagworm moth</name>
    <name type="synonym">Eumeta japonica</name>
    <dbReference type="NCBI Taxonomy" id="151549"/>
    <lineage>
        <taxon>Eukaryota</taxon>
        <taxon>Metazoa</taxon>
        <taxon>Ecdysozoa</taxon>
        <taxon>Arthropoda</taxon>
        <taxon>Hexapoda</taxon>
        <taxon>Insecta</taxon>
        <taxon>Pterygota</taxon>
        <taxon>Neoptera</taxon>
        <taxon>Endopterygota</taxon>
        <taxon>Lepidoptera</taxon>
        <taxon>Glossata</taxon>
        <taxon>Ditrysia</taxon>
        <taxon>Tineoidea</taxon>
        <taxon>Psychidae</taxon>
        <taxon>Oiketicinae</taxon>
        <taxon>Eumeta</taxon>
    </lineage>
</organism>
<accession>A0A4C1TNY0</accession>
<evidence type="ECO:0000313" key="1">
    <source>
        <dbReference type="EMBL" id="GBP15667.1"/>
    </source>
</evidence>
<proteinExistence type="predicted"/>
<comment type="caution">
    <text evidence="1">The sequence shown here is derived from an EMBL/GenBank/DDBJ whole genome shotgun (WGS) entry which is preliminary data.</text>
</comment>
<keyword evidence="2" id="KW-1185">Reference proteome</keyword>
<gene>
    <name evidence="1" type="ORF">EVAR_101513_1</name>
</gene>
<dbReference type="OrthoDB" id="9996331at2759"/>
<dbReference type="InterPro" id="IPR036397">
    <property type="entry name" value="RNaseH_sf"/>
</dbReference>
<dbReference type="Gene3D" id="3.30.420.10">
    <property type="entry name" value="Ribonuclease H-like superfamily/Ribonuclease H"/>
    <property type="match status" value="1"/>
</dbReference>
<reference evidence="1 2" key="1">
    <citation type="journal article" date="2019" name="Commun. Biol.">
        <title>The bagworm genome reveals a unique fibroin gene that provides high tensile strength.</title>
        <authorList>
            <person name="Kono N."/>
            <person name="Nakamura H."/>
            <person name="Ohtoshi R."/>
            <person name="Tomita M."/>
            <person name="Numata K."/>
            <person name="Arakawa K."/>
        </authorList>
    </citation>
    <scope>NUCLEOTIDE SEQUENCE [LARGE SCALE GENOMIC DNA]</scope>
</reference>
<sequence length="118" mass="13592">MEGSVMVWGCMSALELETHFYRWNYGQTCNLSILKENLNESANKMGLPAEPRPQPDRKLVGLFGGKIREHNISLEDMLKQALLQEWEKIPEEMCRILVESMPRRLTAVCNNNGYGTKY</sequence>
<name>A0A4C1TNY0_EUMVA</name>
<dbReference type="Proteomes" id="UP000299102">
    <property type="component" value="Unassembled WGS sequence"/>
</dbReference>
<dbReference type="EMBL" id="BGZK01005840">
    <property type="protein sequence ID" value="GBP15667.1"/>
    <property type="molecule type" value="Genomic_DNA"/>
</dbReference>
<protein>
    <submittedName>
        <fullName evidence="1">Uncharacterized protein</fullName>
    </submittedName>
</protein>
<dbReference type="GO" id="GO:0003676">
    <property type="term" value="F:nucleic acid binding"/>
    <property type="evidence" value="ECO:0007669"/>
    <property type="project" value="InterPro"/>
</dbReference>
<dbReference type="AlphaFoldDB" id="A0A4C1TNY0"/>
<evidence type="ECO:0000313" key="2">
    <source>
        <dbReference type="Proteomes" id="UP000299102"/>
    </source>
</evidence>